<evidence type="ECO:0000256" key="6">
    <source>
        <dbReference type="ARBA" id="ARBA00022989"/>
    </source>
</evidence>
<dbReference type="STRING" id="630626.EBL_c05240"/>
<organism evidence="12 13">
    <name type="scientific">Shimwellia blattae (strain ATCC 29907 / DSM 4481 / JCM 1650 / NBRC 105725 / CDC 9005-74)</name>
    <name type="common">Escherichia blattae</name>
    <dbReference type="NCBI Taxonomy" id="630626"/>
    <lineage>
        <taxon>Bacteria</taxon>
        <taxon>Pseudomonadati</taxon>
        <taxon>Pseudomonadota</taxon>
        <taxon>Gammaproteobacteria</taxon>
        <taxon>Enterobacterales</taxon>
        <taxon>Enterobacteriaceae</taxon>
        <taxon>Shimwellia</taxon>
    </lineage>
</organism>
<dbReference type="SUPFAM" id="SSF52540">
    <property type="entry name" value="P-loop containing nucleoside triphosphate hydrolases"/>
    <property type="match status" value="1"/>
</dbReference>
<gene>
    <name evidence="12" type="ordered locus">EBL_c05240</name>
</gene>
<dbReference type="OrthoDB" id="9775724at2"/>
<dbReference type="Gene3D" id="3.40.50.300">
    <property type="entry name" value="P-loop containing nucleotide triphosphate hydrolases"/>
    <property type="match status" value="1"/>
</dbReference>
<dbReference type="CDD" id="cd05387">
    <property type="entry name" value="BY-kinase"/>
    <property type="match status" value="1"/>
</dbReference>
<dbReference type="PANTHER" id="PTHR32309">
    <property type="entry name" value="TYROSINE-PROTEIN KINASE"/>
    <property type="match status" value="1"/>
</dbReference>
<name>I2B546_SHIBC</name>
<dbReference type="Proteomes" id="UP000001955">
    <property type="component" value="Chromosome"/>
</dbReference>
<evidence type="ECO:0000313" key="13">
    <source>
        <dbReference type="Proteomes" id="UP000001955"/>
    </source>
</evidence>
<dbReference type="Pfam" id="PF02706">
    <property type="entry name" value="Wzz"/>
    <property type="match status" value="1"/>
</dbReference>
<dbReference type="PATRIC" id="fig|630626.3.peg.517"/>
<dbReference type="RefSeq" id="WP_014715789.1">
    <property type="nucleotide sequence ID" value="NC_017910.1"/>
</dbReference>
<dbReference type="InterPro" id="IPR050445">
    <property type="entry name" value="Bact_polysacc_biosynth/exp"/>
</dbReference>
<dbReference type="InterPro" id="IPR003856">
    <property type="entry name" value="LPS_length_determ_N"/>
</dbReference>
<feature type="coiled-coil region" evidence="8">
    <location>
        <begin position="191"/>
        <end position="218"/>
    </location>
</feature>
<evidence type="ECO:0000259" key="11">
    <source>
        <dbReference type="Pfam" id="PF02706"/>
    </source>
</evidence>
<evidence type="ECO:0000256" key="2">
    <source>
        <dbReference type="ARBA" id="ARBA00022475"/>
    </source>
</evidence>
<evidence type="ECO:0000256" key="1">
    <source>
        <dbReference type="ARBA" id="ARBA00004651"/>
    </source>
</evidence>
<evidence type="ECO:0000313" key="12">
    <source>
        <dbReference type="EMBL" id="AFJ45650.1"/>
    </source>
</evidence>
<dbReference type="GO" id="GO:0004713">
    <property type="term" value="F:protein tyrosine kinase activity"/>
    <property type="evidence" value="ECO:0007669"/>
    <property type="project" value="TreeGrafter"/>
</dbReference>
<dbReference type="InterPro" id="IPR027417">
    <property type="entry name" value="P-loop_NTPase"/>
</dbReference>
<keyword evidence="8" id="KW-0175">Coiled coil</keyword>
<evidence type="ECO:0000256" key="8">
    <source>
        <dbReference type="SAM" id="Coils"/>
    </source>
</evidence>
<feature type="coiled-coil region" evidence="8">
    <location>
        <begin position="282"/>
        <end position="390"/>
    </location>
</feature>
<dbReference type="InterPro" id="IPR005702">
    <property type="entry name" value="Wzc-like_C"/>
</dbReference>
<keyword evidence="5" id="KW-0067">ATP-binding</keyword>
<dbReference type="eggNOG" id="COG0489">
    <property type="taxonomic scope" value="Bacteria"/>
</dbReference>
<sequence length="708" mass="78040">MKLSVAERGWKNNGLIDTSRFLREFRQNIWKIVLAGVIAGAVAYPLISLMPKQYVSTATVLIKAQQDNVLPFSPVEAYDSTRNGYYETQYALMQSRIVLEQAIKQLGLAQNPQFTGEKAGGAPQSEQQRLDNVLKTLLKHLSINSVRTTHLATVSYESTSAQLSADIANGVARAFIDYSAGQKRLKTRRAAADNQQKLRALRAQIKQQKEAIDRYLAQEGLLVFRGIDGFETGQLDIATSRLADAVQRRVSAQSLYHEARTGSGRSLSTVISLPAVSGPGQMQDLRNAMTQAKRSLYELRKSYGPGHMKILAAQAQVQAIEEQTRQALKEQENGLRQQYQAAQADENNYRNQLEQQKRDFRNLALKREGYNDLKLELDQTQALYKTLYQRTQEQALSVSDSDADAVLYDPAVPAVLSAKPDKRFLLLMSVILALLLASLYYIIRAARGSAVDTASQLPEHFNLEPLGEIPHFSGVNSHEQLRHKIVSDPLNRDTIHSIRSLIMLNPKKLQVITITSAGQGEGRTLLASLLANSFSFDQKTLLIDMDFFNREGLSGELNAPQVPGVADVLCGSKSVDEVLVQLDDRLDFLPGGNVLVSSQLMLSSDRLQPLIETLRTRYQRIIIDAAAVSQGPDVQLINAVTDGLILVLKAGVIPVKPVIAALEKVANGHSVVIGGVLNQVEIREGETKTRGRVRAANSPGFPGMVERS</sequence>
<dbReference type="GO" id="GO:0005886">
    <property type="term" value="C:plasma membrane"/>
    <property type="evidence" value="ECO:0007669"/>
    <property type="project" value="UniProtKB-SubCell"/>
</dbReference>
<dbReference type="AlphaFoldDB" id="I2B546"/>
<feature type="transmembrane region" description="Helical" evidence="10">
    <location>
        <begin position="424"/>
        <end position="443"/>
    </location>
</feature>
<dbReference type="HOGENOM" id="CLU_009912_2_1_6"/>
<keyword evidence="6 10" id="KW-1133">Transmembrane helix</keyword>
<evidence type="ECO:0000256" key="9">
    <source>
        <dbReference type="SAM" id="MobiDB-lite"/>
    </source>
</evidence>
<accession>I2B546</accession>
<proteinExistence type="predicted"/>
<feature type="domain" description="Polysaccharide chain length determinant N-terminal" evidence="11">
    <location>
        <begin position="16"/>
        <end position="106"/>
    </location>
</feature>
<protein>
    <submittedName>
        <fullName evidence="12">Putative lipopolysaccharide biosynthesis protein</fullName>
    </submittedName>
</protein>
<evidence type="ECO:0000256" key="5">
    <source>
        <dbReference type="ARBA" id="ARBA00022840"/>
    </source>
</evidence>
<evidence type="ECO:0000256" key="4">
    <source>
        <dbReference type="ARBA" id="ARBA00022741"/>
    </source>
</evidence>
<keyword evidence="2" id="KW-1003">Cell membrane</keyword>
<keyword evidence="13" id="KW-1185">Reference proteome</keyword>
<feature type="region of interest" description="Disordered" evidence="9">
    <location>
        <begin position="688"/>
        <end position="708"/>
    </location>
</feature>
<dbReference type="eggNOG" id="COG3206">
    <property type="taxonomic scope" value="Bacteria"/>
</dbReference>
<keyword evidence="7 10" id="KW-0472">Membrane</keyword>
<evidence type="ECO:0000256" key="3">
    <source>
        <dbReference type="ARBA" id="ARBA00022692"/>
    </source>
</evidence>
<evidence type="ECO:0000256" key="7">
    <source>
        <dbReference type="ARBA" id="ARBA00023136"/>
    </source>
</evidence>
<feature type="transmembrane region" description="Helical" evidence="10">
    <location>
        <begin position="29"/>
        <end position="47"/>
    </location>
</feature>
<reference evidence="12 13" key="1">
    <citation type="journal article" date="2012" name="J. Bacteriol.">
        <title>Complete genome sequence of the B12-producing Shimwellia blattae strain DSM 4481, isolated from a cockroach.</title>
        <authorList>
            <person name="Brzuszkiewicz E."/>
            <person name="Waschkowitz T."/>
            <person name="Wiezer A."/>
            <person name="Daniel R."/>
        </authorList>
    </citation>
    <scope>NUCLEOTIDE SEQUENCE [LARGE SCALE GENOMIC DNA]</scope>
    <source>
        <strain evidence="13">ATCC 29907 / DSM 4481 / JCM 1650 / NBRC 105725 / CDC 9005-74</strain>
    </source>
</reference>
<keyword evidence="4" id="KW-0547">Nucleotide-binding</keyword>
<dbReference type="KEGG" id="ebt:EBL_c05240"/>
<dbReference type="EMBL" id="CP001560">
    <property type="protein sequence ID" value="AFJ45650.1"/>
    <property type="molecule type" value="Genomic_DNA"/>
</dbReference>
<evidence type="ECO:0000256" key="10">
    <source>
        <dbReference type="SAM" id="Phobius"/>
    </source>
</evidence>
<keyword evidence="3 10" id="KW-0812">Transmembrane</keyword>
<comment type="subcellular location">
    <subcellularLocation>
        <location evidence="1">Cell membrane</location>
        <topology evidence="1">Multi-pass membrane protein</topology>
    </subcellularLocation>
</comment>
<dbReference type="PANTHER" id="PTHR32309:SF13">
    <property type="entry name" value="FERRIC ENTEROBACTIN TRANSPORT PROTEIN FEPE"/>
    <property type="match status" value="1"/>
</dbReference>